<organism evidence="1 2">
    <name type="scientific">Stylosanthes scabra</name>
    <dbReference type="NCBI Taxonomy" id="79078"/>
    <lineage>
        <taxon>Eukaryota</taxon>
        <taxon>Viridiplantae</taxon>
        <taxon>Streptophyta</taxon>
        <taxon>Embryophyta</taxon>
        <taxon>Tracheophyta</taxon>
        <taxon>Spermatophyta</taxon>
        <taxon>Magnoliopsida</taxon>
        <taxon>eudicotyledons</taxon>
        <taxon>Gunneridae</taxon>
        <taxon>Pentapetalae</taxon>
        <taxon>rosids</taxon>
        <taxon>fabids</taxon>
        <taxon>Fabales</taxon>
        <taxon>Fabaceae</taxon>
        <taxon>Papilionoideae</taxon>
        <taxon>50 kb inversion clade</taxon>
        <taxon>dalbergioids sensu lato</taxon>
        <taxon>Dalbergieae</taxon>
        <taxon>Pterocarpus clade</taxon>
        <taxon>Stylosanthes</taxon>
    </lineage>
</organism>
<evidence type="ECO:0000313" key="2">
    <source>
        <dbReference type="Proteomes" id="UP001341840"/>
    </source>
</evidence>
<dbReference type="EMBL" id="JASCZI010092049">
    <property type="protein sequence ID" value="MED6151755.1"/>
    <property type="molecule type" value="Genomic_DNA"/>
</dbReference>
<evidence type="ECO:0000313" key="1">
    <source>
        <dbReference type="EMBL" id="MED6151755.1"/>
    </source>
</evidence>
<protein>
    <submittedName>
        <fullName evidence="1">Uncharacterized protein</fullName>
    </submittedName>
</protein>
<comment type="caution">
    <text evidence="1">The sequence shown here is derived from an EMBL/GenBank/DDBJ whole genome shotgun (WGS) entry which is preliminary data.</text>
</comment>
<gene>
    <name evidence="1" type="ORF">PIB30_085496</name>
</gene>
<reference evidence="1 2" key="1">
    <citation type="journal article" date="2023" name="Plants (Basel)">
        <title>Bridging the Gap: Combining Genomics and Transcriptomics Approaches to Understand Stylosanthes scabra, an Orphan Legume from the Brazilian Caatinga.</title>
        <authorList>
            <person name="Ferreira-Neto J.R.C."/>
            <person name="da Silva M.D."/>
            <person name="Binneck E."/>
            <person name="de Melo N.F."/>
            <person name="da Silva R.H."/>
            <person name="de Melo A.L.T.M."/>
            <person name="Pandolfi V."/>
            <person name="Bustamante F.O."/>
            <person name="Brasileiro-Vidal A.C."/>
            <person name="Benko-Iseppon A.M."/>
        </authorList>
    </citation>
    <scope>NUCLEOTIDE SEQUENCE [LARGE SCALE GENOMIC DNA]</scope>
    <source>
        <tissue evidence="1">Leaves</tissue>
    </source>
</reference>
<name>A0ABU6TSB5_9FABA</name>
<sequence length="111" mass="11845">MGSSVTSGEKRQNAAARYGSSIVARPPPLWAIVLPWDRKGERRTVEVDGLTMVVEDGILGRRNMLRRGANDEAERGEAAAVSGFSQMNGVWPGFLLMVGGFAAASPKVTEA</sequence>
<dbReference type="Proteomes" id="UP001341840">
    <property type="component" value="Unassembled WGS sequence"/>
</dbReference>
<keyword evidence="2" id="KW-1185">Reference proteome</keyword>
<proteinExistence type="predicted"/>
<accession>A0ABU6TSB5</accession>